<keyword evidence="2" id="KW-1185">Reference proteome</keyword>
<name>M5EHY5_9FIRM</name>
<evidence type="ECO:0000313" key="1">
    <source>
        <dbReference type="EMBL" id="CCU81178.1"/>
    </source>
</evidence>
<evidence type="ECO:0008006" key="3">
    <source>
        <dbReference type="Google" id="ProtNLM"/>
    </source>
</evidence>
<dbReference type="STRING" id="1293054.HSACCH_02635"/>
<sequence>MNKYITIKGDIIKSKKVDNFREVFAEKVDRINYPEAVISKFEIVKGDEIQGIFNENLNLIDFLRELRAVLLPLKIRLAITITEVEPGKYPENKKDLFNETEKILDFIGQNRKFKSYISTDNELINKSLNSALLLIDKIKFSWHQKECLIYNNYAQNKNLEFLEEKFDCEIHKLEKLADNLAFDELYITEHNLMEILSVFINN</sequence>
<gene>
    <name evidence="1" type="ORF">HSACCH_02635</name>
</gene>
<dbReference type="RefSeq" id="WP_005490493.1">
    <property type="nucleotide sequence ID" value="NZ_CAUI01000023.1"/>
</dbReference>
<dbReference type="EMBL" id="CAUI01000023">
    <property type="protein sequence ID" value="CCU81178.1"/>
    <property type="molecule type" value="Genomic_DNA"/>
</dbReference>
<protein>
    <recommendedName>
        <fullName evidence="3">SatD family protein</fullName>
    </recommendedName>
</protein>
<comment type="caution">
    <text evidence="1">The sequence shown here is derived from an EMBL/GenBank/DDBJ whole genome shotgun (WGS) entry which is preliminary data.</text>
</comment>
<proteinExistence type="predicted"/>
<reference evidence="2" key="1">
    <citation type="journal article" date="2013" name="Genome Announc.">
        <title>Genome Sequence of Halanaerobium saccharolyticum subsp. saccharolyticum Strain DSM 6643T, a Halophilic Hydrogen-Producing Bacterium.</title>
        <authorList>
            <person name="Kivisto A."/>
            <person name="Larjo A."/>
            <person name="Ciranna A."/>
            <person name="Santala V."/>
            <person name="Roos C."/>
            <person name="Karp M."/>
        </authorList>
    </citation>
    <scope>NUCLEOTIDE SEQUENCE [LARGE SCALE GENOMIC DNA]</scope>
    <source>
        <strain evidence="2">DSM 6643</strain>
    </source>
</reference>
<dbReference type="Pfam" id="PF16264">
    <property type="entry name" value="SatD"/>
    <property type="match status" value="1"/>
</dbReference>
<dbReference type="InParanoid" id="M5EHY5"/>
<dbReference type="InterPro" id="IPR032580">
    <property type="entry name" value="SatD"/>
</dbReference>
<evidence type="ECO:0000313" key="2">
    <source>
        <dbReference type="Proteomes" id="UP000012063"/>
    </source>
</evidence>
<organism evidence="1 2">
    <name type="scientific">Halanaerobium saccharolyticum subsp. saccharolyticum DSM 6643</name>
    <dbReference type="NCBI Taxonomy" id="1293054"/>
    <lineage>
        <taxon>Bacteria</taxon>
        <taxon>Bacillati</taxon>
        <taxon>Bacillota</taxon>
        <taxon>Clostridia</taxon>
        <taxon>Halanaerobiales</taxon>
        <taxon>Halanaerobiaceae</taxon>
        <taxon>Halanaerobium</taxon>
    </lineage>
</organism>
<dbReference type="Proteomes" id="UP000012063">
    <property type="component" value="Unassembled WGS sequence"/>
</dbReference>
<dbReference type="OrthoDB" id="3197351at2"/>
<accession>M5EHY5</accession>
<dbReference type="AlphaFoldDB" id="M5EHY5"/>